<dbReference type="GO" id="GO:0004519">
    <property type="term" value="F:endonuclease activity"/>
    <property type="evidence" value="ECO:0007669"/>
    <property type="project" value="UniProtKB-KW"/>
</dbReference>
<evidence type="ECO:0000256" key="1">
    <source>
        <dbReference type="ARBA" id="ARBA00023235"/>
    </source>
</evidence>
<feature type="domain" description="Xylose isomerase-like TIM barrel" evidence="2">
    <location>
        <begin position="65"/>
        <end position="289"/>
    </location>
</feature>
<reference evidence="3 4" key="1">
    <citation type="journal article" date="2020" name="Antonie Van Leeuwenhoek">
        <title>Rhodopirellula heiligendammensis sp. nov., Rhodopirellula pilleata sp. nov., and Rhodopirellula solitaria sp. nov. isolated from natural or artificial marine surfaces in Northern Germany and California, USA, and emended description of the genus Rhodopirellula.</title>
        <authorList>
            <person name="Kallscheuer N."/>
            <person name="Wiegand S."/>
            <person name="Jogler M."/>
            <person name="Boedeker C."/>
            <person name="Peeters S.H."/>
            <person name="Rast P."/>
            <person name="Heuer A."/>
            <person name="Jetten M.S.M."/>
            <person name="Rohde M."/>
            <person name="Jogler C."/>
        </authorList>
    </citation>
    <scope>NUCLEOTIDE SEQUENCE [LARGE SCALE GENOMIC DNA]</scope>
    <source>
        <strain evidence="3 4">Poly21</strain>
    </source>
</reference>
<dbReference type="Gene3D" id="3.20.20.150">
    <property type="entry name" value="Divalent-metal-dependent TIM barrel enzymes"/>
    <property type="match status" value="1"/>
</dbReference>
<dbReference type="InterPro" id="IPR006311">
    <property type="entry name" value="TAT_signal"/>
</dbReference>
<organism evidence="3 4">
    <name type="scientific">Allorhodopirellula heiligendammensis</name>
    <dbReference type="NCBI Taxonomy" id="2714739"/>
    <lineage>
        <taxon>Bacteria</taxon>
        <taxon>Pseudomonadati</taxon>
        <taxon>Planctomycetota</taxon>
        <taxon>Planctomycetia</taxon>
        <taxon>Pirellulales</taxon>
        <taxon>Pirellulaceae</taxon>
        <taxon>Allorhodopirellula</taxon>
    </lineage>
</organism>
<dbReference type="InterPro" id="IPR050417">
    <property type="entry name" value="Sugar_Epim/Isomerase"/>
</dbReference>
<dbReference type="Pfam" id="PF01261">
    <property type="entry name" value="AP_endonuc_2"/>
    <property type="match status" value="1"/>
</dbReference>
<protein>
    <submittedName>
        <fullName evidence="3">Endonuclease IV</fullName>
    </submittedName>
</protein>
<dbReference type="GO" id="GO:0016853">
    <property type="term" value="F:isomerase activity"/>
    <property type="evidence" value="ECO:0007669"/>
    <property type="project" value="UniProtKB-KW"/>
</dbReference>
<dbReference type="PROSITE" id="PS51318">
    <property type="entry name" value="TAT"/>
    <property type="match status" value="1"/>
</dbReference>
<dbReference type="InterPro" id="IPR019546">
    <property type="entry name" value="TAT_signal_bac_arc"/>
</dbReference>
<dbReference type="NCBIfam" id="TIGR01409">
    <property type="entry name" value="TAT_signal_seq"/>
    <property type="match status" value="1"/>
</dbReference>
<evidence type="ECO:0000259" key="2">
    <source>
        <dbReference type="Pfam" id="PF01261"/>
    </source>
</evidence>
<keyword evidence="1" id="KW-0413">Isomerase</keyword>
<dbReference type="SUPFAM" id="SSF51658">
    <property type="entry name" value="Xylose isomerase-like"/>
    <property type="match status" value="1"/>
</dbReference>
<dbReference type="Proteomes" id="UP000319908">
    <property type="component" value="Unassembled WGS sequence"/>
</dbReference>
<dbReference type="RefSeq" id="WP_146407927.1">
    <property type="nucleotide sequence ID" value="NZ_SJPU01000002.1"/>
</dbReference>
<evidence type="ECO:0000313" key="3">
    <source>
        <dbReference type="EMBL" id="TWU16234.1"/>
    </source>
</evidence>
<dbReference type="EMBL" id="SJPU01000002">
    <property type="protein sequence ID" value="TWU16234.1"/>
    <property type="molecule type" value="Genomic_DNA"/>
</dbReference>
<dbReference type="InterPro" id="IPR013022">
    <property type="entry name" value="Xyl_isomerase-like_TIM-brl"/>
</dbReference>
<name>A0A5C6BZ85_9BACT</name>
<dbReference type="InterPro" id="IPR036237">
    <property type="entry name" value="Xyl_isomerase-like_sf"/>
</dbReference>
<dbReference type="PANTHER" id="PTHR43489:SF7">
    <property type="entry name" value="3-DEHYDRO-D-GULOSIDE 4-EPIMERASE-RELATED"/>
    <property type="match status" value="1"/>
</dbReference>
<dbReference type="AlphaFoldDB" id="A0A5C6BZ85"/>
<evidence type="ECO:0000313" key="4">
    <source>
        <dbReference type="Proteomes" id="UP000319908"/>
    </source>
</evidence>
<keyword evidence="4" id="KW-1185">Reference proteome</keyword>
<keyword evidence="3" id="KW-0378">Hydrolase</keyword>
<keyword evidence="3" id="KW-0255">Endonuclease</keyword>
<sequence>MHAPSDFTNSRRGFLAFASMAAGACLSGPRAEADESSNTSSSTPWLKKTLKAGMIGVKGSWEERFQAALDAGFVGVEPNTGNLDVAALRAAAEKTGLIIDGTVGGYHWSVTHTNPDPQTREKAQELLHQSLEQTAALGAKTMLLVPGHGKDGTAEEVRSRAFDAISKAIPLADKLGVHIVIENVWNHFLYDHGGDENQSAQPLADFIASFGTDTVGVQFDLGNHWKYGDVAEWVETLGSHIQKLDIKGFSRATGSFTDITEGDIDWDSVRQALVKIGFQGWLAAEVGGGDEQKLAKIAGQMETALHCSKTFAEVSAEVKQPA</sequence>
<proteinExistence type="predicted"/>
<keyword evidence="3" id="KW-0540">Nuclease</keyword>
<dbReference type="PANTHER" id="PTHR43489">
    <property type="entry name" value="ISOMERASE"/>
    <property type="match status" value="1"/>
</dbReference>
<comment type="caution">
    <text evidence="3">The sequence shown here is derived from an EMBL/GenBank/DDBJ whole genome shotgun (WGS) entry which is preliminary data.</text>
</comment>
<gene>
    <name evidence="3" type="ORF">Poly21_34390</name>
</gene>
<dbReference type="OrthoDB" id="9782669at2"/>
<accession>A0A5C6BZ85</accession>